<gene>
    <name evidence="2" type="ORF">YM304_09410</name>
</gene>
<dbReference type="EMBL" id="AP012057">
    <property type="protein sequence ID" value="BAN01255.1"/>
    <property type="molecule type" value="Genomic_DNA"/>
</dbReference>
<protein>
    <submittedName>
        <fullName evidence="2">Uncharacterized protein</fullName>
    </submittedName>
</protein>
<evidence type="ECO:0000256" key="1">
    <source>
        <dbReference type="SAM" id="MobiDB-lite"/>
    </source>
</evidence>
<feature type="region of interest" description="Disordered" evidence="1">
    <location>
        <begin position="29"/>
        <end position="50"/>
    </location>
</feature>
<keyword evidence="3" id="KW-1185">Reference proteome</keyword>
<name>A0A6C7E7X3_ILUCY</name>
<evidence type="ECO:0000313" key="3">
    <source>
        <dbReference type="Proteomes" id="UP000011863"/>
    </source>
</evidence>
<sequence length="168" mass="17558">MSGHSPELRRPMLVLAAIVLGLSACGTTTTDDPNVLDEADLTGGEGREIADDDVTPLDGEKIVDPDAPATTVAIEGTAGELLPEIGIDMSRLSSEIAAEGDEDETIARIEGAWAAIRSEIEADRPELLNGIQATVDMARTAVDANRPADADKAFSLLTDLIDQFTGDG</sequence>
<dbReference type="OrthoDB" id="9847009at2"/>
<reference evidence="2 3" key="1">
    <citation type="journal article" date="2013" name="Int. J. Syst. Evol. Microbiol.">
        <title>Ilumatobacter nonamiense sp. nov. and Ilumatobacter coccineum sp. nov., isolated from seashore sand.</title>
        <authorList>
            <person name="Matsumoto A."/>
            <person name="Kasai H."/>
            <person name="Matsuo Y."/>
            <person name="Shizuri Y."/>
            <person name="Ichikawa N."/>
            <person name="Fujita N."/>
            <person name="Omura S."/>
            <person name="Takahashi Y."/>
        </authorList>
    </citation>
    <scope>NUCLEOTIDE SEQUENCE [LARGE SCALE GENOMIC DNA]</scope>
    <source>
        <strain evidence="3">NBRC 103263 / KCTC 29153 / YM16-304</strain>
    </source>
</reference>
<dbReference type="RefSeq" id="WP_015440502.1">
    <property type="nucleotide sequence ID" value="NC_020520.1"/>
</dbReference>
<dbReference type="AlphaFoldDB" id="A0A6C7E7X3"/>
<evidence type="ECO:0000313" key="2">
    <source>
        <dbReference type="EMBL" id="BAN01255.1"/>
    </source>
</evidence>
<organism evidence="2 3">
    <name type="scientific">Ilumatobacter coccineus (strain NBRC 103263 / KCTC 29153 / YM16-304)</name>
    <dbReference type="NCBI Taxonomy" id="1313172"/>
    <lineage>
        <taxon>Bacteria</taxon>
        <taxon>Bacillati</taxon>
        <taxon>Actinomycetota</taxon>
        <taxon>Acidimicrobiia</taxon>
        <taxon>Acidimicrobiales</taxon>
        <taxon>Ilumatobacteraceae</taxon>
        <taxon>Ilumatobacter</taxon>
    </lineage>
</organism>
<dbReference type="Proteomes" id="UP000011863">
    <property type="component" value="Chromosome"/>
</dbReference>
<accession>A0A6C7E7X3</accession>
<proteinExistence type="predicted"/>
<dbReference type="KEGG" id="aym:YM304_09410"/>